<dbReference type="InterPro" id="IPR032675">
    <property type="entry name" value="LRR_dom_sf"/>
</dbReference>
<keyword evidence="4" id="KW-0732">Signal</keyword>
<evidence type="ECO:0000256" key="6">
    <source>
        <dbReference type="SAM" id="MobiDB-lite"/>
    </source>
</evidence>
<dbReference type="STRING" id="981085.W9S9B5"/>
<proteinExistence type="predicted"/>
<dbReference type="EMBL" id="KE346274">
    <property type="protein sequence ID" value="EXC31982.1"/>
    <property type="molecule type" value="Genomic_DNA"/>
</dbReference>
<keyword evidence="5" id="KW-0677">Repeat</keyword>
<keyword evidence="3" id="KW-0433">Leucine-rich repeat</keyword>
<evidence type="ECO:0000313" key="7">
    <source>
        <dbReference type="EMBL" id="EXC31982.1"/>
    </source>
</evidence>
<keyword evidence="8" id="KW-1185">Reference proteome</keyword>
<keyword evidence="2" id="KW-0964">Secreted</keyword>
<dbReference type="AlphaFoldDB" id="W9S9B5"/>
<sequence length="115" mass="12472">MRQVEDGEGGDGDGGGDKGEVGIHGLAEGEADGEDDGYREDDAGVLASPRSRIRTITGIDLNHGDIAGYLLEELGLLVDLALFHVNSNRFYDTVPHKFKKPELLFELDLSNNRFA</sequence>
<dbReference type="PANTHER" id="PTHR32093:SF120">
    <property type="entry name" value="LEUCINE-RICH REPEAT EXTENSIN-LIKE PROTEIN 3-RELATED"/>
    <property type="match status" value="1"/>
</dbReference>
<evidence type="ECO:0000313" key="8">
    <source>
        <dbReference type="Proteomes" id="UP000030645"/>
    </source>
</evidence>
<dbReference type="SUPFAM" id="SSF52058">
    <property type="entry name" value="L domain-like"/>
    <property type="match status" value="1"/>
</dbReference>
<accession>W9S9B5</accession>
<feature type="compositionally biased region" description="Acidic residues" evidence="6">
    <location>
        <begin position="1"/>
        <end position="11"/>
    </location>
</feature>
<dbReference type="InterPro" id="IPR051582">
    <property type="entry name" value="LRR_extensin-like_regulator"/>
</dbReference>
<evidence type="ECO:0000256" key="2">
    <source>
        <dbReference type="ARBA" id="ARBA00022525"/>
    </source>
</evidence>
<evidence type="ECO:0000256" key="4">
    <source>
        <dbReference type="ARBA" id="ARBA00022729"/>
    </source>
</evidence>
<feature type="compositionally biased region" description="Acidic residues" evidence="6">
    <location>
        <begin position="29"/>
        <end position="39"/>
    </location>
</feature>
<protein>
    <submittedName>
        <fullName evidence="7">Uncharacterized protein</fullName>
    </submittedName>
</protein>
<dbReference type="PANTHER" id="PTHR32093">
    <property type="entry name" value="LEUCINE-RICH REPEAT EXTENSIN-LIKE PROTEIN 3-RELATED"/>
    <property type="match status" value="1"/>
</dbReference>
<comment type="subcellular location">
    <subcellularLocation>
        <location evidence="1">Secreted</location>
    </subcellularLocation>
</comment>
<dbReference type="GO" id="GO:0005576">
    <property type="term" value="C:extracellular region"/>
    <property type="evidence" value="ECO:0007669"/>
    <property type="project" value="UniProtKB-SubCell"/>
</dbReference>
<evidence type="ECO:0000256" key="1">
    <source>
        <dbReference type="ARBA" id="ARBA00004613"/>
    </source>
</evidence>
<gene>
    <name evidence="7" type="ORF">L484_001013</name>
</gene>
<evidence type="ECO:0000256" key="5">
    <source>
        <dbReference type="ARBA" id="ARBA00022737"/>
    </source>
</evidence>
<dbReference type="Gene3D" id="3.80.10.10">
    <property type="entry name" value="Ribonuclease Inhibitor"/>
    <property type="match status" value="1"/>
</dbReference>
<dbReference type="Proteomes" id="UP000030645">
    <property type="component" value="Unassembled WGS sequence"/>
</dbReference>
<organism evidence="7 8">
    <name type="scientific">Morus notabilis</name>
    <dbReference type="NCBI Taxonomy" id="981085"/>
    <lineage>
        <taxon>Eukaryota</taxon>
        <taxon>Viridiplantae</taxon>
        <taxon>Streptophyta</taxon>
        <taxon>Embryophyta</taxon>
        <taxon>Tracheophyta</taxon>
        <taxon>Spermatophyta</taxon>
        <taxon>Magnoliopsida</taxon>
        <taxon>eudicotyledons</taxon>
        <taxon>Gunneridae</taxon>
        <taxon>Pentapetalae</taxon>
        <taxon>rosids</taxon>
        <taxon>fabids</taxon>
        <taxon>Rosales</taxon>
        <taxon>Moraceae</taxon>
        <taxon>Moreae</taxon>
        <taxon>Morus</taxon>
    </lineage>
</organism>
<name>W9S9B5_9ROSA</name>
<feature type="region of interest" description="Disordered" evidence="6">
    <location>
        <begin position="1"/>
        <end position="44"/>
    </location>
</feature>
<reference evidence="8" key="1">
    <citation type="submission" date="2013-01" db="EMBL/GenBank/DDBJ databases">
        <title>Draft Genome Sequence of a Mulberry Tree, Morus notabilis C.K. Schneid.</title>
        <authorList>
            <person name="He N."/>
            <person name="Zhao S."/>
        </authorList>
    </citation>
    <scope>NUCLEOTIDE SEQUENCE</scope>
</reference>
<evidence type="ECO:0000256" key="3">
    <source>
        <dbReference type="ARBA" id="ARBA00022614"/>
    </source>
</evidence>